<proteinExistence type="predicted"/>
<protein>
    <recommendedName>
        <fullName evidence="3">Reverse transcriptase domain-containing protein</fullName>
    </recommendedName>
</protein>
<name>A0AAF0USW0_SOLVR</name>
<dbReference type="AlphaFoldDB" id="A0AAF0USW0"/>
<dbReference type="PANTHER" id="PTHR24559">
    <property type="entry name" value="TRANSPOSON TY3-I GAG-POL POLYPROTEIN"/>
    <property type="match status" value="1"/>
</dbReference>
<evidence type="ECO:0000313" key="1">
    <source>
        <dbReference type="EMBL" id="WMV50788.1"/>
    </source>
</evidence>
<evidence type="ECO:0008006" key="3">
    <source>
        <dbReference type="Google" id="ProtNLM"/>
    </source>
</evidence>
<dbReference type="Proteomes" id="UP001234989">
    <property type="component" value="Chromosome 10"/>
</dbReference>
<organism evidence="1 2">
    <name type="scientific">Solanum verrucosum</name>
    <dbReference type="NCBI Taxonomy" id="315347"/>
    <lineage>
        <taxon>Eukaryota</taxon>
        <taxon>Viridiplantae</taxon>
        <taxon>Streptophyta</taxon>
        <taxon>Embryophyta</taxon>
        <taxon>Tracheophyta</taxon>
        <taxon>Spermatophyta</taxon>
        <taxon>Magnoliopsida</taxon>
        <taxon>eudicotyledons</taxon>
        <taxon>Gunneridae</taxon>
        <taxon>Pentapetalae</taxon>
        <taxon>asterids</taxon>
        <taxon>lamiids</taxon>
        <taxon>Solanales</taxon>
        <taxon>Solanaceae</taxon>
        <taxon>Solanoideae</taxon>
        <taxon>Solaneae</taxon>
        <taxon>Solanum</taxon>
    </lineage>
</organism>
<sequence length="179" mass="20365">MFVGFINDILIYSRSNDVHADHLRIVLQVLKDQKIFAKFSKCVLWFRSVAFVGHIIFDKDIEVDPQKTDSVKSCLDLYPLRIFKVFVTIEDRLTFAPLLTLSERSNGFVIYFDAAGVVLRCETKQGLDPTLIEWKEAVLKKSVEAFFQGGDGVLQCQGHLCVPNVDDLREQILSEAYSS</sequence>
<reference evidence="1" key="1">
    <citation type="submission" date="2023-08" db="EMBL/GenBank/DDBJ databases">
        <title>A de novo genome assembly of Solanum verrucosum Schlechtendal, a Mexican diploid species geographically isolated from the other diploid A-genome species in potato relatives.</title>
        <authorList>
            <person name="Hosaka K."/>
        </authorList>
    </citation>
    <scope>NUCLEOTIDE SEQUENCE</scope>
    <source>
        <tissue evidence="1">Young leaves</tissue>
    </source>
</reference>
<dbReference type="Gene3D" id="3.30.70.270">
    <property type="match status" value="1"/>
</dbReference>
<dbReference type="InterPro" id="IPR043502">
    <property type="entry name" value="DNA/RNA_pol_sf"/>
</dbReference>
<keyword evidence="2" id="KW-1185">Reference proteome</keyword>
<evidence type="ECO:0000313" key="2">
    <source>
        <dbReference type="Proteomes" id="UP001234989"/>
    </source>
</evidence>
<accession>A0AAF0USW0</accession>
<gene>
    <name evidence="1" type="ORF">MTR67_044173</name>
</gene>
<dbReference type="SUPFAM" id="SSF56672">
    <property type="entry name" value="DNA/RNA polymerases"/>
    <property type="match status" value="1"/>
</dbReference>
<dbReference type="EMBL" id="CP133621">
    <property type="protein sequence ID" value="WMV50788.1"/>
    <property type="molecule type" value="Genomic_DNA"/>
</dbReference>
<dbReference type="PANTHER" id="PTHR24559:SF444">
    <property type="entry name" value="REVERSE TRANSCRIPTASE DOMAIN-CONTAINING PROTEIN"/>
    <property type="match status" value="1"/>
</dbReference>
<dbReference type="InterPro" id="IPR053134">
    <property type="entry name" value="RNA-dir_DNA_polymerase"/>
</dbReference>
<dbReference type="InterPro" id="IPR043128">
    <property type="entry name" value="Rev_trsase/Diguanyl_cyclase"/>
</dbReference>